<evidence type="ECO:0000313" key="1">
    <source>
        <dbReference type="EMBL" id="RGE59829.1"/>
    </source>
</evidence>
<dbReference type="Proteomes" id="UP000260812">
    <property type="component" value="Unassembled WGS sequence"/>
</dbReference>
<evidence type="ECO:0000313" key="3">
    <source>
        <dbReference type="Proteomes" id="UP000260812"/>
    </source>
</evidence>
<evidence type="ECO:0000313" key="2">
    <source>
        <dbReference type="EMBL" id="RGE71551.1"/>
    </source>
</evidence>
<comment type="caution">
    <text evidence="1">The sequence shown here is derived from an EMBL/GenBank/DDBJ whole genome shotgun (WGS) entry which is preliminary data.</text>
</comment>
<dbReference type="EMBL" id="QVLV01000008">
    <property type="protein sequence ID" value="RGE59829.1"/>
    <property type="molecule type" value="Genomic_DNA"/>
</dbReference>
<dbReference type="Pfam" id="PF14199">
    <property type="entry name" value="DUF4317"/>
    <property type="match status" value="1"/>
</dbReference>
<dbReference type="AlphaFoldDB" id="A0A3E3I404"/>
<dbReference type="GeneID" id="97987881"/>
<dbReference type="InterPro" id="IPR025466">
    <property type="entry name" value="DUF4317"/>
</dbReference>
<dbReference type="OrthoDB" id="1642058at2"/>
<accession>A0A3E3I404</accession>
<gene>
    <name evidence="2" type="ORF">DWY69_12330</name>
    <name evidence="1" type="ORF">DXC51_13620</name>
</gene>
<name>A0A3E3I404_9FIRM</name>
<sequence length="225" mass="25577">MINREDMLELTRRMTLSRTSITRIAGCYVDRDGEFEGSFNTNFLKLSSPERAKKLELAKTIPFSATNVNLKDYEFPDSVQKPGSMWQMLMAMKACGLKNDALMDTFYDMVMEHYHAASEYAILVFHDCYDIPAKASDKERLWESEEVFEYLICAICPLVGEYEPGKPECGFLFPAYIDRCGDSGRIHVFQEDARRPHGEILDILGIGDGRSHTSLHEKSGRGLHG</sequence>
<dbReference type="Proteomes" id="UP000261166">
    <property type="component" value="Unassembled WGS sequence"/>
</dbReference>
<proteinExistence type="predicted"/>
<reference evidence="1 4" key="1">
    <citation type="submission" date="2018-08" db="EMBL/GenBank/DDBJ databases">
        <title>A genome reference for cultivated species of the human gut microbiota.</title>
        <authorList>
            <person name="Zou Y."/>
            <person name="Xue W."/>
            <person name="Luo G."/>
        </authorList>
    </citation>
    <scope>NUCLEOTIDE SEQUENCE [LARGE SCALE GENOMIC DNA]</scope>
    <source>
        <strain evidence="2 4">AF26-4BH</strain>
        <strain evidence="1">TF05-5AC</strain>
    </source>
</reference>
<protein>
    <submittedName>
        <fullName evidence="1">DUF4317 family protein</fullName>
    </submittedName>
</protein>
<evidence type="ECO:0000313" key="4">
    <source>
        <dbReference type="Proteomes" id="UP000261166"/>
    </source>
</evidence>
<dbReference type="RefSeq" id="WP_025491657.1">
    <property type="nucleotide sequence ID" value="NZ_CALBAU010000434.1"/>
</dbReference>
<organism evidence="1 3">
    <name type="scientific">Eisenbergiella massiliensis</name>
    <dbReference type="NCBI Taxonomy" id="1720294"/>
    <lineage>
        <taxon>Bacteria</taxon>
        <taxon>Bacillati</taxon>
        <taxon>Bacillota</taxon>
        <taxon>Clostridia</taxon>
        <taxon>Lachnospirales</taxon>
        <taxon>Lachnospiraceae</taxon>
        <taxon>Eisenbergiella</taxon>
    </lineage>
</organism>
<keyword evidence="3" id="KW-1185">Reference proteome</keyword>
<dbReference type="EMBL" id="QVLU01000010">
    <property type="protein sequence ID" value="RGE71551.1"/>
    <property type="molecule type" value="Genomic_DNA"/>
</dbReference>